<name>A0A5N5KH84_9ROSI</name>
<dbReference type="PANTHER" id="PTHR33257">
    <property type="entry name" value="OS05G0165500 PROTEIN"/>
    <property type="match status" value="1"/>
</dbReference>
<evidence type="ECO:0000256" key="1">
    <source>
        <dbReference type="SAM" id="MobiDB-lite"/>
    </source>
</evidence>
<protein>
    <submittedName>
        <fullName evidence="2">Uncharacterized protein</fullName>
    </submittedName>
</protein>
<accession>A0A5N5KH84</accession>
<dbReference type="EMBL" id="VDCV01000013">
    <property type="protein sequence ID" value="KAB5529733.1"/>
    <property type="molecule type" value="Genomic_DNA"/>
</dbReference>
<feature type="compositionally biased region" description="Low complexity" evidence="1">
    <location>
        <begin position="110"/>
        <end position="133"/>
    </location>
</feature>
<reference evidence="3" key="1">
    <citation type="journal article" date="2019" name="Gigascience">
        <title>De novo genome assembly of the endangered Acer yangbiense, a plant species with extremely small populations endemic to Yunnan Province, China.</title>
        <authorList>
            <person name="Yang J."/>
            <person name="Wariss H.M."/>
            <person name="Tao L."/>
            <person name="Zhang R."/>
            <person name="Yun Q."/>
            <person name="Hollingsworth P."/>
            <person name="Dao Z."/>
            <person name="Luo G."/>
            <person name="Guo H."/>
            <person name="Ma Y."/>
            <person name="Sun W."/>
        </authorList>
    </citation>
    <scope>NUCLEOTIDE SEQUENCE [LARGE SCALE GENOMIC DNA]</scope>
    <source>
        <strain evidence="3">cv. br00</strain>
    </source>
</reference>
<evidence type="ECO:0000313" key="3">
    <source>
        <dbReference type="Proteomes" id="UP000326939"/>
    </source>
</evidence>
<dbReference type="AlphaFoldDB" id="A0A5N5KH84"/>
<sequence>MPSDEQEVSPQSIEIKQNDKFFTRIMSKESSIANSSNRVYYGGASGAIPFMWESSPGTPKHALADTCIPPLTPPPSYHSTSKSNCMHKNANPNILTTIFRRLTPKRTRMSPSSSISSTSSTSSRSSFHSPQSTLMNSKSKKCFGFSSARSPICCTVDDSDDDDDNGGHGLRSPTSTLCYDAKRKPMNGWHFMGNMKNAVLSRVRRDHWGRLLLNS</sequence>
<evidence type="ECO:0000313" key="2">
    <source>
        <dbReference type="EMBL" id="KAB5529733.1"/>
    </source>
</evidence>
<keyword evidence="3" id="KW-1185">Reference proteome</keyword>
<comment type="caution">
    <text evidence="2">The sequence shown here is derived from an EMBL/GenBank/DDBJ whole genome shotgun (WGS) entry which is preliminary data.</text>
</comment>
<proteinExistence type="predicted"/>
<feature type="region of interest" description="Disordered" evidence="1">
    <location>
        <begin position="101"/>
        <end position="136"/>
    </location>
</feature>
<organism evidence="2 3">
    <name type="scientific">Salix brachista</name>
    <dbReference type="NCBI Taxonomy" id="2182728"/>
    <lineage>
        <taxon>Eukaryota</taxon>
        <taxon>Viridiplantae</taxon>
        <taxon>Streptophyta</taxon>
        <taxon>Embryophyta</taxon>
        <taxon>Tracheophyta</taxon>
        <taxon>Spermatophyta</taxon>
        <taxon>Magnoliopsida</taxon>
        <taxon>eudicotyledons</taxon>
        <taxon>Gunneridae</taxon>
        <taxon>Pentapetalae</taxon>
        <taxon>rosids</taxon>
        <taxon>fabids</taxon>
        <taxon>Malpighiales</taxon>
        <taxon>Salicaceae</taxon>
        <taxon>Saliceae</taxon>
        <taxon>Salix</taxon>
    </lineage>
</organism>
<dbReference type="Proteomes" id="UP000326939">
    <property type="component" value="Chromosome 13"/>
</dbReference>
<gene>
    <name evidence="2" type="ORF">DKX38_019814</name>
</gene>
<dbReference type="PANTHER" id="PTHR33257:SF4">
    <property type="entry name" value="EXPRESSED PROTEIN"/>
    <property type="match status" value="1"/>
</dbReference>